<feature type="transmembrane region" description="Helical" evidence="7">
    <location>
        <begin position="130"/>
        <end position="150"/>
    </location>
</feature>
<gene>
    <name evidence="10" type="ORF">Vau01_032760</name>
</gene>
<evidence type="ECO:0000256" key="7">
    <source>
        <dbReference type="RuleBase" id="RU363032"/>
    </source>
</evidence>
<dbReference type="SUPFAM" id="SSF161098">
    <property type="entry name" value="MetI-like"/>
    <property type="match status" value="1"/>
</dbReference>
<keyword evidence="6 7" id="KW-0472">Membrane</keyword>
<feature type="transmembrane region" description="Helical" evidence="7">
    <location>
        <begin position="286"/>
        <end position="308"/>
    </location>
</feature>
<keyword evidence="3" id="KW-1003">Cell membrane</keyword>
<dbReference type="CDD" id="cd06261">
    <property type="entry name" value="TM_PBP2"/>
    <property type="match status" value="1"/>
</dbReference>
<feature type="transmembrane region" description="Helical" evidence="7">
    <location>
        <begin position="232"/>
        <end position="252"/>
    </location>
</feature>
<dbReference type="PANTHER" id="PTHR30193:SF41">
    <property type="entry name" value="DIACETYLCHITOBIOSE UPTAKE SYSTEM PERMEASE PROTEIN NGCF"/>
    <property type="match status" value="1"/>
</dbReference>
<dbReference type="InterPro" id="IPR035906">
    <property type="entry name" value="MetI-like_sf"/>
</dbReference>
<feature type="region of interest" description="Disordered" evidence="8">
    <location>
        <begin position="1"/>
        <end position="27"/>
    </location>
</feature>
<dbReference type="Gene3D" id="1.10.3720.10">
    <property type="entry name" value="MetI-like"/>
    <property type="match status" value="1"/>
</dbReference>
<keyword evidence="11" id="KW-1185">Reference proteome</keyword>
<protein>
    <submittedName>
        <fullName evidence="10">Sugar ABC transporter permease</fullName>
    </submittedName>
</protein>
<comment type="caution">
    <text evidence="10">The sequence shown here is derived from an EMBL/GenBank/DDBJ whole genome shotgun (WGS) entry which is preliminary data.</text>
</comment>
<evidence type="ECO:0000256" key="8">
    <source>
        <dbReference type="SAM" id="MobiDB-lite"/>
    </source>
</evidence>
<accession>A0A8J3Z6D2</accession>
<feature type="transmembrane region" description="Helical" evidence="7">
    <location>
        <begin position="97"/>
        <end position="118"/>
    </location>
</feature>
<dbReference type="PANTHER" id="PTHR30193">
    <property type="entry name" value="ABC TRANSPORTER PERMEASE PROTEIN"/>
    <property type="match status" value="1"/>
</dbReference>
<keyword evidence="5 7" id="KW-1133">Transmembrane helix</keyword>
<dbReference type="AlphaFoldDB" id="A0A8J3Z6D2"/>
<evidence type="ECO:0000256" key="3">
    <source>
        <dbReference type="ARBA" id="ARBA00022475"/>
    </source>
</evidence>
<evidence type="ECO:0000256" key="6">
    <source>
        <dbReference type="ARBA" id="ARBA00023136"/>
    </source>
</evidence>
<proteinExistence type="inferred from homology"/>
<sequence length="316" mass="34975">MASTETTAATPTQESADETTASGPRRMPGHGRSAWAFLAPFLVLYLLFIIGPALYGLVMSFFDTSLVKPGLGGFAGFDNYAEALSSGDFWSALWHTLWFTILTTPPLVALGLLFALLAERARRTRWFFRLAFFLPYVLPSAVVALIWIWLYTPALGLINRTVTWFGFTEPNWLGDPGLAMVSLAITTVWWTLGFNFVLYLAGLQDIPRDLYEASAIDGASPWQQVRSITLPLLARTTSLVVVLQIIASLKVFDQMYIMTSGGPNFSTRSALQYIYDAGFTDFRTGYAAAASTLFFLVVLAVSAVWLAMTRRQEPEL</sequence>
<evidence type="ECO:0000313" key="11">
    <source>
        <dbReference type="Proteomes" id="UP000612585"/>
    </source>
</evidence>
<feature type="transmembrane region" description="Helical" evidence="7">
    <location>
        <begin position="35"/>
        <end position="58"/>
    </location>
</feature>
<dbReference type="Proteomes" id="UP000612585">
    <property type="component" value="Unassembled WGS sequence"/>
</dbReference>
<dbReference type="Pfam" id="PF00528">
    <property type="entry name" value="BPD_transp_1"/>
    <property type="match status" value="1"/>
</dbReference>
<evidence type="ECO:0000256" key="5">
    <source>
        <dbReference type="ARBA" id="ARBA00022989"/>
    </source>
</evidence>
<dbReference type="RefSeq" id="WP_239151626.1">
    <property type="nucleotide sequence ID" value="NZ_BOPG01000022.1"/>
</dbReference>
<comment type="subcellular location">
    <subcellularLocation>
        <location evidence="1 7">Cell membrane</location>
        <topology evidence="1 7">Multi-pass membrane protein</topology>
    </subcellularLocation>
</comment>
<dbReference type="InterPro" id="IPR000515">
    <property type="entry name" value="MetI-like"/>
</dbReference>
<name>A0A8J3Z6D2_9ACTN</name>
<dbReference type="EMBL" id="BOPG01000022">
    <property type="protein sequence ID" value="GIJ55760.1"/>
    <property type="molecule type" value="Genomic_DNA"/>
</dbReference>
<evidence type="ECO:0000256" key="2">
    <source>
        <dbReference type="ARBA" id="ARBA00022448"/>
    </source>
</evidence>
<feature type="domain" description="ABC transmembrane type-1" evidence="9">
    <location>
        <begin position="93"/>
        <end position="305"/>
    </location>
</feature>
<organism evidence="10 11">
    <name type="scientific">Virgisporangium aurantiacum</name>
    <dbReference type="NCBI Taxonomy" id="175570"/>
    <lineage>
        <taxon>Bacteria</taxon>
        <taxon>Bacillati</taxon>
        <taxon>Actinomycetota</taxon>
        <taxon>Actinomycetes</taxon>
        <taxon>Micromonosporales</taxon>
        <taxon>Micromonosporaceae</taxon>
        <taxon>Virgisporangium</taxon>
    </lineage>
</organism>
<dbReference type="GO" id="GO:0055085">
    <property type="term" value="P:transmembrane transport"/>
    <property type="evidence" value="ECO:0007669"/>
    <property type="project" value="InterPro"/>
</dbReference>
<keyword evidence="2 7" id="KW-0813">Transport</keyword>
<reference evidence="10" key="1">
    <citation type="submission" date="2021-01" db="EMBL/GenBank/DDBJ databases">
        <title>Whole genome shotgun sequence of Virgisporangium aurantiacum NBRC 16421.</title>
        <authorList>
            <person name="Komaki H."/>
            <person name="Tamura T."/>
        </authorList>
    </citation>
    <scope>NUCLEOTIDE SEQUENCE</scope>
    <source>
        <strain evidence="10">NBRC 16421</strain>
    </source>
</reference>
<keyword evidence="4 7" id="KW-0812">Transmembrane</keyword>
<evidence type="ECO:0000259" key="9">
    <source>
        <dbReference type="PROSITE" id="PS50928"/>
    </source>
</evidence>
<feature type="compositionally biased region" description="Polar residues" evidence="8">
    <location>
        <begin position="1"/>
        <end position="22"/>
    </location>
</feature>
<evidence type="ECO:0000256" key="4">
    <source>
        <dbReference type="ARBA" id="ARBA00022692"/>
    </source>
</evidence>
<dbReference type="PROSITE" id="PS50928">
    <property type="entry name" value="ABC_TM1"/>
    <property type="match status" value="1"/>
</dbReference>
<feature type="transmembrane region" description="Helical" evidence="7">
    <location>
        <begin position="178"/>
        <end position="201"/>
    </location>
</feature>
<evidence type="ECO:0000313" key="10">
    <source>
        <dbReference type="EMBL" id="GIJ55760.1"/>
    </source>
</evidence>
<evidence type="ECO:0000256" key="1">
    <source>
        <dbReference type="ARBA" id="ARBA00004651"/>
    </source>
</evidence>
<dbReference type="GO" id="GO:0005886">
    <property type="term" value="C:plasma membrane"/>
    <property type="evidence" value="ECO:0007669"/>
    <property type="project" value="UniProtKB-SubCell"/>
</dbReference>
<dbReference type="InterPro" id="IPR051393">
    <property type="entry name" value="ABC_transporter_permease"/>
</dbReference>
<comment type="similarity">
    <text evidence="7">Belongs to the binding-protein-dependent transport system permease family.</text>
</comment>